<evidence type="ECO:0000259" key="3">
    <source>
        <dbReference type="SMART" id="SM00974"/>
    </source>
</evidence>
<dbReference type="EMBL" id="JAPUBN010000019">
    <property type="protein sequence ID" value="MCZ2722973.1"/>
    <property type="molecule type" value="Genomic_DNA"/>
</dbReference>
<reference evidence="4" key="1">
    <citation type="submission" date="2022-12" db="EMBL/GenBank/DDBJ databases">
        <title>Marinomonas 15G1-11 sp. nov, isolated from marine algae.</title>
        <authorList>
            <person name="Butt M."/>
            <person name="Choi D.G."/>
            <person name="Kim J.M."/>
            <person name="Lee J.K."/>
            <person name="Baek J.H."/>
            <person name="Jeon C.O."/>
        </authorList>
    </citation>
    <scope>NUCLEOTIDE SEQUENCE</scope>
    <source>
        <strain evidence="4">15G1-11</strain>
    </source>
</reference>
<sequence>MTNLDIALVVIGAVIAIAGNRYLASIKKKYIDIEQAYAALDAESDEINTEEVVVDSEIDKVKTEEIVLGSEIEKIETEEALVDYELHKCKSEEELADAAIDKINNQVNACVSLENEYLALQKNYQSTKLSIEQYQSKIKASNISVGTVDNVVYERRHKPQDLPILEEKLEQAICTSKSMIKNKTAAICGLGDFTVNDRKAAAKTMVNREIKLRLRCFDNEVSSAMTLADWNNINRLNERVNLAFEEINQRGRMMKIELSEKYLKARLDELNLSYEVSQLKNDIREEEREEQRIQRETEREESRLKASSEKAIADRERMQKLVEQELTKLDYLNEEQRALLAEHQEELDILKQKEVRATSMAQITRAGFVYVISNPMSFGEGVIKIGMTRRLDPNERVHELGDASVPDTFDVHAYFFCEDAPALEKYLHKTFSEKQVNLVNSRREFFFLKPEIAIEEALKAPFDSQRTQ</sequence>
<dbReference type="SMART" id="SM00974">
    <property type="entry name" value="T5orf172"/>
    <property type="match status" value="1"/>
</dbReference>
<evidence type="ECO:0000313" key="5">
    <source>
        <dbReference type="Proteomes" id="UP001149719"/>
    </source>
</evidence>
<dbReference type="Pfam" id="PF10544">
    <property type="entry name" value="T5orf172"/>
    <property type="match status" value="1"/>
</dbReference>
<feature type="region of interest" description="Disordered" evidence="1">
    <location>
        <begin position="285"/>
        <end position="310"/>
    </location>
</feature>
<keyword evidence="2" id="KW-1133">Transmembrane helix</keyword>
<dbReference type="RefSeq" id="WP_269127040.1">
    <property type="nucleotide sequence ID" value="NZ_JAPUBN010000019.1"/>
</dbReference>
<gene>
    <name evidence="4" type="ORF">O1D97_15470</name>
</gene>
<protein>
    <submittedName>
        <fullName evidence="4">DUF4041 domain-containing protein</fullName>
    </submittedName>
</protein>
<feature type="transmembrane region" description="Helical" evidence="2">
    <location>
        <begin position="6"/>
        <end position="24"/>
    </location>
</feature>
<keyword evidence="2" id="KW-0812">Transmembrane</keyword>
<evidence type="ECO:0000256" key="1">
    <source>
        <dbReference type="SAM" id="MobiDB-lite"/>
    </source>
</evidence>
<dbReference type="InterPro" id="IPR018306">
    <property type="entry name" value="Phage_T5_Orf172_DNA-bd"/>
</dbReference>
<organism evidence="4 5">
    <name type="scientific">Marinomonas phaeophyticola</name>
    <dbReference type="NCBI Taxonomy" id="3004091"/>
    <lineage>
        <taxon>Bacteria</taxon>
        <taxon>Pseudomonadati</taxon>
        <taxon>Pseudomonadota</taxon>
        <taxon>Gammaproteobacteria</taxon>
        <taxon>Oceanospirillales</taxon>
        <taxon>Oceanospirillaceae</taxon>
        <taxon>Marinomonas</taxon>
    </lineage>
</organism>
<evidence type="ECO:0000313" key="4">
    <source>
        <dbReference type="EMBL" id="MCZ2722973.1"/>
    </source>
</evidence>
<comment type="caution">
    <text evidence="4">The sequence shown here is derived from an EMBL/GenBank/DDBJ whole genome shotgun (WGS) entry which is preliminary data.</text>
</comment>
<dbReference type="Pfam" id="PF13250">
    <property type="entry name" value="SNIPE"/>
    <property type="match status" value="1"/>
</dbReference>
<name>A0ABT4JYY4_9GAMM</name>
<evidence type="ECO:0000256" key="2">
    <source>
        <dbReference type="SAM" id="Phobius"/>
    </source>
</evidence>
<proteinExistence type="predicted"/>
<feature type="domain" description="Bacteriophage T5 Orf172 DNA-binding" evidence="3">
    <location>
        <begin position="377"/>
        <end position="460"/>
    </location>
</feature>
<keyword evidence="5" id="KW-1185">Reference proteome</keyword>
<keyword evidence="2" id="KW-0472">Membrane</keyword>
<dbReference type="Proteomes" id="UP001149719">
    <property type="component" value="Unassembled WGS sequence"/>
</dbReference>
<accession>A0ABT4JYY4</accession>
<dbReference type="InterPro" id="IPR025280">
    <property type="entry name" value="SNIPE"/>
</dbReference>